<evidence type="ECO:0000256" key="1">
    <source>
        <dbReference type="ARBA" id="ARBA00012417"/>
    </source>
</evidence>
<proteinExistence type="inferred from homology"/>
<dbReference type="GO" id="GO:0009360">
    <property type="term" value="C:DNA polymerase III complex"/>
    <property type="evidence" value="ECO:0007669"/>
    <property type="project" value="InterPro"/>
</dbReference>
<evidence type="ECO:0000256" key="8">
    <source>
        <dbReference type="ARBA" id="ARBA00049244"/>
    </source>
</evidence>
<keyword evidence="12" id="KW-1185">Reference proteome</keyword>
<gene>
    <name evidence="11" type="ORF">SAMN06265376_102567</name>
</gene>
<dbReference type="InterPro" id="IPR005790">
    <property type="entry name" value="DNA_polIII_delta"/>
</dbReference>
<dbReference type="EC" id="2.7.7.7" evidence="1"/>
<dbReference type="RefSeq" id="WP_089371303.1">
    <property type="nucleotide sequence ID" value="NZ_BMEP01000001.1"/>
</dbReference>
<evidence type="ECO:0000313" key="12">
    <source>
        <dbReference type="Proteomes" id="UP000198379"/>
    </source>
</evidence>
<dbReference type="Gene3D" id="1.20.272.10">
    <property type="match status" value="1"/>
</dbReference>
<feature type="domain" description="DNA polymerase III delta subunit-like C-terminal" evidence="10">
    <location>
        <begin position="211"/>
        <end position="312"/>
    </location>
</feature>
<dbReference type="InterPro" id="IPR010372">
    <property type="entry name" value="DNA_pol3_delta_N"/>
</dbReference>
<keyword evidence="3" id="KW-0808">Transferase</keyword>
<dbReference type="PANTHER" id="PTHR34388:SF1">
    <property type="entry name" value="DNA POLYMERASE III SUBUNIT DELTA"/>
    <property type="match status" value="1"/>
</dbReference>
<comment type="catalytic activity">
    <reaction evidence="8">
        <text>DNA(n) + a 2'-deoxyribonucleoside 5'-triphosphate = DNA(n+1) + diphosphate</text>
        <dbReference type="Rhea" id="RHEA:22508"/>
        <dbReference type="Rhea" id="RHEA-COMP:17339"/>
        <dbReference type="Rhea" id="RHEA-COMP:17340"/>
        <dbReference type="ChEBI" id="CHEBI:33019"/>
        <dbReference type="ChEBI" id="CHEBI:61560"/>
        <dbReference type="ChEBI" id="CHEBI:173112"/>
        <dbReference type="EC" id="2.7.7.7"/>
    </reaction>
</comment>
<organism evidence="11 12">
    <name type="scientific">Dokdonia pacifica</name>
    <dbReference type="NCBI Taxonomy" id="1627892"/>
    <lineage>
        <taxon>Bacteria</taxon>
        <taxon>Pseudomonadati</taxon>
        <taxon>Bacteroidota</taxon>
        <taxon>Flavobacteriia</taxon>
        <taxon>Flavobacteriales</taxon>
        <taxon>Flavobacteriaceae</taxon>
        <taxon>Dokdonia</taxon>
    </lineage>
</organism>
<dbReference type="InterPro" id="IPR048466">
    <property type="entry name" value="DNA_pol3_delta-like_C"/>
</dbReference>
<dbReference type="Gene3D" id="1.10.8.60">
    <property type="match status" value="1"/>
</dbReference>
<comment type="similarity">
    <text evidence="7">Belongs to the DNA polymerase HolA subunit family.</text>
</comment>
<accession>A0A238Z2Q9</accession>
<sequence>MQNAKKILSDLQNGIIHPIYFLSGEESYFIDEIAHYIEANILDESEKGFNQMVLYGRDVTVDDIVSNAKRYPMMAERQVVIVKEAQDLSRTIDKLASYVENPQPTTVLVICYKYKKLDGRKPLAKVLKKSGVHFESKKLYENQVGDWLRGIVTQKGYQINPKAAHILVEYLGTDLSKVNNEIKKLMLILPKGSEITPEAIEENIGISKDFNNFELRKAVGERDIVKAQRISLYFTQNPKDNPLVLTISSLYGFFSNLLKYHGLPQKDKSSVAKALGVNPYFVGEYTTAARHYPMKRVSAAIALLREADVKSKGVGSSAFATPDILKELLVKIMG</sequence>
<dbReference type="Pfam" id="PF21694">
    <property type="entry name" value="DNA_pol3_delta_C"/>
    <property type="match status" value="1"/>
</dbReference>
<dbReference type="NCBIfam" id="TIGR01128">
    <property type="entry name" value="holA"/>
    <property type="match status" value="1"/>
</dbReference>
<dbReference type="OrthoDB" id="1172326at2"/>
<name>A0A238Z2Q9_9FLAO</name>
<dbReference type="SUPFAM" id="SSF48019">
    <property type="entry name" value="post-AAA+ oligomerization domain-like"/>
    <property type="match status" value="1"/>
</dbReference>
<evidence type="ECO:0000259" key="10">
    <source>
        <dbReference type="Pfam" id="PF21694"/>
    </source>
</evidence>
<keyword evidence="4" id="KW-0548">Nucleotidyltransferase</keyword>
<dbReference type="GO" id="GO:0003887">
    <property type="term" value="F:DNA-directed DNA polymerase activity"/>
    <property type="evidence" value="ECO:0007669"/>
    <property type="project" value="UniProtKB-KW"/>
</dbReference>
<dbReference type="EMBL" id="FZNY01000002">
    <property type="protein sequence ID" value="SNR77677.1"/>
    <property type="molecule type" value="Genomic_DNA"/>
</dbReference>
<evidence type="ECO:0000256" key="3">
    <source>
        <dbReference type="ARBA" id="ARBA00022679"/>
    </source>
</evidence>
<dbReference type="InterPro" id="IPR008921">
    <property type="entry name" value="DNA_pol3_clamp-load_cplx_C"/>
</dbReference>
<reference evidence="11 12" key="1">
    <citation type="submission" date="2017-06" db="EMBL/GenBank/DDBJ databases">
        <authorList>
            <person name="Kim H.J."/>
            <person name="Triplett B.A."/>
        </authorList>
    </citation>
    <scope>NUCLEOTIDE SEQUENCE [LARGE SCALE GENOMIC DNA]</scope>
    <source>
        <strain evidence="11 12">DSM 25597</strain>
    </source>
</reference>
<dbReference type="GO" id="GO:0006261">
    <property type="term" value="P:DNA-templated DNA replication"/>
    <property type="evidence" value="ECO:0007669"/>
    <property type="project" value="TreeGrafter"/>
</dbReference>
<evidence type="ECO:0000256" key="5">
    <source>
        <dbReference type="ARBA" id="ARBA00022705"/>
    </source>
</evidence>
<feature type="domain" description="DNA polymerase III delta N-terminal" evidence="9">
    <location>
        <begin position="20"/>
        <end position="135"/>
    </location>
</feature>
<keyword evidence="5" id="KW-0235">DNA replication</keyword>
<evidence type="ECO:0000313" key="11">
    <source>
        <dbReference type="EMBL" id="SNR77677.1"/>
    </source>
</evidence>
<evidence type="ECO:0000256" key="7">
    <source>
        <dbReference type="ARBA" id="ARBA00034754"/>
    </source>
</evidence>
<dbReference type="SUPFAM" id="SSF52540">
    <property type="entry name" value="P-loop containing nucleoside triphosphate hydrolases"/>
    <property type="match status" value="1"/>
</dbReference>
<protein>
    <recommendedName>
        <fullName evidence="2">DNA polymerase III subunit delta</fullName>
        <ecNumber evidence="1">2.7.7.7</ecNumber>
    </recommendedName>
</protein>
<evidence type="ECO:0000259" key="9">
    <source>
        <dbReference type="Pfam" id="PF06144"/>
    </source>
</evidence>
<dbReference type="Gene3D" id="3.40.50.300">
    <property type="entry name" value="P-loop containing nucleotide triphosphate hydrolases"/>
    <property type="match status" value="1"/>
</dbReference>
<dbReference type="AlphaFoldDB" id="A0A238Z2Q9"/>
<keyword evidence="6" id="KW-0239">DNA-directed DNA polymerase</keyword>
<evidence type="ECO:0000256" key="4">
    <source>
        <dbReference type="ARBA" id="ARBA00022695"/>
    </source>
</evidence>
<dbReference type="GO" id="GO:0003677">
    <property type="term" value="F:DNA binding"/>
    <property type="evidence" value="ECO:0007669"/>
    <property type="project" value="InterPro"/>
</dbReference>
<dbReference type="Pfam" id="PF06144">
    <property type="entry name" value="DNA_pol3_delta"/>
    <property type="match status" value="1"/>
</dbReference>
<evidence type="ECO:0000256" key="2">
    <source>
        <dbReference type="ARBA" id="ARBA00017703"/>
    </source>
</evidence>
<dbReference type="Proteomes" id="UP000198379">
    <property type="component" value="Unassembled WGS sequence"/>
</dbReference>
<dbReference type="PANTHER" id="PTHR34388">
    <property type="entry name" value="DNA POLYMERASE III SUBUNIT DELTA"/>
    <property type="match status" value="1"/>
</dbReference>
<dbReference type="InterPro" id="IPR027417">
    <property type="entry name" value="P-loop_NTPase"/>
</dbReference>
<evidence type="ECO:0000256" key="6">
    <source>
        <dbReference type="ARBA" id="ARBA00022932"/>
    </source>
</evidence>